<dbReference type="AlphaFoldDB" id="A0A0A9BLL9"/>
<name>A0A0A9BLL9_ARUDO</name>
<evidence type="ECO:0000313" key="1">
    <source>
        <dbReference type="EMBL" id="JAD60137.1"/>
    </source>
</evidence>
<dbReference type="EMBL" id="GBRH01237758">
    <property type="protein sequence ID" value="JAD60137.1"/>
    <property type="molecule type" value="Transcribed_RNA"/>
</dbReference>
<protein>
    <submittedName>
        <fullName evidence="1">Uncharacterized protein</fullName>
    </submittedName>
</protein>
<organism evidence="1">
    <name type="scientific">Arundo donax</name>
    <name type="common">Giant reed</name>
    <name type="synonym">Donax arundinaceus</name>
    <dbReference type="NCBI Taxonomy" id="35708"/>
    <lineage>
        <taxon>Eukaryota</taxon>
        <taxon>Viridiplantae</taxon>
        <taxon>Streptophyta</taxon>
        <taxon>Embryophyta</taxon>
        <taxon>Tracheophyta</taxon>
        <taxon>Spermatophyta</taxon>
        <taxon>Magnoliopsida</taxon>
        <taxon>Liliopsida</taxon>
        <taxon>Poales</taxon>
        <taxon>Poaceae</taxon>
        <taxon>PACMAD clade</taxon>
        <taxon>Arundinoideae</taxon>
        <taxon>Arundineae</taxon>
        <taxon>Arundo</taxon>
    </lineage>
</organism>
<reference evidence="1" key="1">
    <citation type="submission" date="2014-09" db="EMBL/GenBank/DDBJ databases">
        <authorList>
            <person name="Magalhaes I.L.F."/>
            <person name="Oliveira U."/>
            <person name="Santos F.R."/>
            <person name="Vidigal T.H.D.A."/>
            <person name="Brescovit A.D."/>
            <person name="Santos A.J."/>
        </authorList>
    </citation>
    <scope>NUCLEOTIDE SEQUENCE</scope>
    <source>
        <tissue evidence="1">Shoot tissue taken approximately 20 cm above the soil surface</tissue>
    </source>
</reference>
<sequence length="38" mass="4752">MFAFFRENLDHTWYMPKKGFNLHIIHCHKHSFRYCTPP</sequence>
<proteinExistence type="predicted"/>
<accession>A0A0A9BLL9</accession>
<reference evidence="1" key="2">
    <citation type="journal article" date="2015" name="Data Brief">
        <title>Shoot transcriptome of the giant reed, Arundo donax.</title>
        <authorList>
            <person name="Barrero R.A."/>
            <person name="Guerrero F.D."/>
            <person name="Moolhuijzen P."/>
            <person name="Goolsby J.A."/>
            <person name="Tidwell J."/>
            <person name="Bellgard S.E."/>
            <person name="Bellgard M.I."/>
        </authorList>
    </citation>
    <scope>NUCLEOTIDE SEQUENCE</scope>
    <source>
        <tissue evidence="1">Shoot tissue taken approximately 20 cm above the soil surface</tissue>
    </source>
</reference>